<evidence type="ECO:0000313" key="7">
    <source>
        <dbReference type="EMBL" id="ORY49900.1"/>
    </source>
</evidence>
<evidence type="ECO:0000259" key="6">
    <source>
        <dbReference type="PROSITE" id="PS51194"/>
    </source>
</evidence>
<proteinExistence type="inferred from homology"/>
<evidence type="ECO:0000256" key="2">
    <source>
        <dbReference type="ARBA" id="ARBA00022801"/>
    </source>
</evidence>
<gene>
    <name evidence="7" type="ORF">BCR33DRAFT_713504</name>
</gene>
<organism evidence="7 8">
    <name type="scientific">Rhizoclosmatium globosum</name>
    <dbReference type="NCBI Taxonomy" id="329046"/>
    <lineage>
        <taxon>Eukaryota</taxon>
        <taxon>Fungi</taxon>
        <taxon>Fungi incertae sedis</taxon>
        <taxon>Chytridiomycota</taxon>
        <taxon>Chytridiomycota incertae sedis</taxon>
        <taxon>Chytridiomycetes</taxon>
        <taxon>Chytridiales</taxon>
        <taxon>Chytriomycetaceae</taxon>
        <taxon>Rhizoclosmatium</taxon>
    </lineage>
</organism>
<name>A0A1Y2CS55_9FUNG</name>
<evidence type="ECO:0000313" key="8">
    <source>
        <dbReference type="Proteomes" id="UP000193642"/>
    </source>
</evidence>
<comment type="domain">
    <text evidence="5">The Q motif is unique to and characteristic of the DEAD box family of RNA helicases and controls ATP binding and hydrolysis.</text>
</comment>
<evidence type="ECO:0000256" key="3">
    <source>
        <dbReference type="ARBA" id="ARBA00022840"/>
    </source>
</evidence>
<keyword evidence="5" id="KW-0347">Helicase</keyword>
<dbReference type="InterPro" id="IPR027417">
    <property type="entry name" value="P-loop_NTPase"/>
</dbReference>
<dbReference type="Proteomes" id="UP000193642">
    <property type="component" value="Unassembled WGS sequence"/>
</dbReference>
<comment type="caution">
    <text evidence="7">The sequence shown here is derived from an EMBL/GenBank/DDBJ whole genome shotgun (WGS) entry which is preliminary data.</text>
</comment>
<evidence type="ECO:0000256" key="5">
    <source>
        <dbReference type="RuleBase" id="RU365068"/>
    </source>
</evidence>
<keyword evidence="4 5" id="KW-0694">RNA-binding</keyword>
<dbReference type="AlphaFoldDB" id="A0A1Y2CS55"/>
<feature type="non-terminal residue" evidence="7">
    <location>
        <position position="216"/>
    </location>
</feature>
<dbReference type="GO" id="GO:0005524">
    <property type="term" value="F:ATP binding"/>
    <property type="evidence" value="ECO:0007669"/>
    <property type="project" value="UniProtKB-UniRule"/>
</dbReference>
<keyword evidence="8" id="KW-1185">Reference proteome</keyword>
<dbReference type="EMBL" id="MCGO01000008">
    <property type="protein sequence ID" value="ORY49900.1"/>
    <property type="molecule type" value="Genomic_DNA"/>
</dbReference>
<comment type="function">
    <text evidence="5">RNA helicase.</text>
</comment>
<evidence type="ECO:0000256" key="4">
    <source>
        <dbReference type="ARBA" id="ARBA00022884"/>
    </source>
</evidence>
<dbReference type="Pfam" id="PF00271">
    <property type="entry name" value="Helicase_C"/>
    <property type="match status" value="1"/>
</dbReference>
<dbReference type="PANTHER" id="PTHR24031">
    <property type="entry name" value="RNA HELICASE"/>
    <property type="match status" value="1"/>
</dbReference>
<comment type="similarity">
    <text evidence="5">Belongs to the DEAD box helicase family.</text>
</comment>
<dbReference type="SUPFAM" id="SSF52540">
    <property type="entry name" value="P-loop containing nucleoside triphosphate hydrolases"/>
    <property type="match status" value="1"/>
</dbReference>
<dbReference type="GO" id="GO:0003724">
    <property type="term" value="F:RNA helicase activity"/>
    <property type="evidence" value="ECO:0007669"/>
    <property type="project" value="UniProtKB-EC"/>
</dbReference>
<feature type="domain" description="Helicase C-terminal" evidence="6">
    <location>
        <begin position="90"/>
        <end position="216"/>
    </location>
</feature>
<accession>A0A1Y2CS55</accession>
<evidence type="ECO:0000256" key="1">
    <source>
        <dbReference type="ARBA" id="ARBA00022741"/>
    </source>
</evidence>
<dbReference type="GO" id="GO:0003723">
    <property type="term" value="F:RNA binding"/>
    <property type="evidence" value="ECO:0007669"/>
    <property type="project" value="UniProtKB-UniRule"/>
</dbReference>
<comment type="catalytic activity">
    <reaction evidence="5">
        <text>ATP + H2O = ADP + phosphate + H(+)</text>
        <dbReference type="Rhea" id="RHEA:13065"/>
        <dbReference type="ChEBI" id="CHEBI:15377"/>
        <dbReference type="ChEBI" id="CHEBI:15378"/>
        <dbReference type="ChEBI" id="CHEBI:30616"/>
        <dbReference type="ChEBI" id="CHEBI:43474"/>
        <dbReference type="ChEBI" id="CHEBI:456216"/>
        <dbReference type="EC" id="3.6.4.13"/>
    </reaction>
</comment>
<dbReference type="OrthoDB" id="10256233at2759"/>
<dbReference type="InterPro" id="IPR001650">
    <property type="entry name" value="Helicase_C-like"/>
</dbReference>
<dbReference type="Gene3D" id="3.40.50.300">
    <property type="entry name" value="P-loop containing nucleotide triphosphate hydrolases"/>
    <property type="match status" value="1"/>
</dbReference>
<dbReference type="PROSITE" id="PS51194">
    <property type="entry name" value="HELICASE_CTER"/>
    <property type="match status" value="1"/>
</dbReference>
<dbReference type="EC" id="3.6.4.13" evidence="5"/>
<keyword evidence="2 5" id="KW-0378">Hydrolase</keyword>
<sequence length="216" mass="24336">MLNKELQWVFVAATLPPLSSDETVKNATSHIHKLVPDIEYCSEESLNLPAPPANLVHSLINVYNEAEMAPTTKQQLDEEFEVKFRLFVEAIKLYMDSIKPPDSPTQWLVFCNEKDTVEFLVKQVTLWSEQEGINLQLAGLHKNLPEDVKSNLIARFAAGKAFSASSNSPDSKLQILVATDLVSRGLDFPHVTKVERRERVVLAKENVSRLLDLKIL</sequence>
<reference evidence="7 8" key="1">
    <citation type="submission" date="2016-07" db="EMBL/GenBank/DDBJ databases">
        <title>Pervasive Adenine N6-methylation of Active Genes in Fungi.</title>
        <authorList>
            <consortium name="DOE Joint Genome Institute"/>
            <person name="Mondo S.J."/>
            <person name="Dannebaum R.O."/>
            <person name="Kuo R.C."/>
            <person name="Labutti K."/>
            <person name="Haridas S."/>
            <person name="Kuo A."/>
            <person name="Salamov A."/>
            <person name="Ahrendt S.R."/>
            <person name="Lipzen A."/>
            <person name="Sullivan W."/>
            <person name="Andreopoulos W.B."/>
            <person name="Clum A."/>
            <person name="Lindquist E."/>
            <person name="Daum C."/>
            <person name="Ramamoorthy G.K."/>
            <person name="Gryganskyi A."/>
            <person name="Culley D."/>
            <person name="Magnuson J.K."/>
            <person name="James T.Y."/>
            <person name="O'Malley M.A."/>
            <person name="Stajich J.E."/>
            <person name="Spatafora J.W."/>
            <person name="Visel A."/>
            <person name="Grigoriev I.V."/>
        </authorList>
    </citation>
    <scope>NUCLEOTIDE SEQUENCE [LARGE SCALE GENOMIC DNA]</scope>
    <source>
        <strain evidence="7 8">JEL800</strain>
    </source>
</reference>
<protein>
    <recommendedName>
        <fullName evidence="5">ATP-dependent RNA helicase</fullName>
        <ecNumber evidence="5">3.6.4.13</ecNumber>
    </recommendedName>
</protein>
<dbReference type="GO" id="GO:0016787">
    <property type="term" value="F:hydrolase activity"/>
    <property type="evidence" value="ECO:0007669"/>
    <property type="project" value="UniProtKB-KW"/>
</dbReference>
<keyword evidence="1 5" id="KW-0547">Nucleotide-binding</keyword>
<keyword evidence="3 5" id="KW-0067">ATP-binding</keyword>